<gene>
    <name evidence="3" type="ORF">GCM10010307_71170</name>
</gene>
<feature type="domain" description="HTH cro/C1-type" evidence="2">
    <location>
        <begin position="64"/>
        <end position="107"/>
    </location>
</feature>
<dbReference type="PROSITE" id="PS50943">
    <property type="entry name" value="HTH_CROC1"/>
    <property type="match status" value="1"/>
</dbReference>
<dbReference type="SUPFAM" id="SSF47413">
    <property type="entry name" value="lambda repressor-like DNA-binding domains"/>
    <property type="match status" value="1"/>
</dbReference>
<dbReference type="RefSeq" id="WP_344395405.1">
    <property type="nucleotide sequence ID" value="NZ_BAAASJ010000113.1"/>
</dbReference>
<name>A0ABN3RNF7_9ACTN</name>
<reference evidence="3 4" key="1">
    <citation type="journal article" date="2019" name="Int. J. Syst. Evol. Microbiol.">
        <title>The Global Catalogue of Microorganisms (GCM) 10K type strain sequencing project: providing services to taxonomists for standard genome sequencing and annotation.</title>
        <authorList>
            <consortium name="The Broad Institute Genomics Platform"/>
            <consortium name="The Broad Institute Genome Sequencing Center for Infectious Disease"/>
            <person name="Wu L."/>
            <person name="Ma J."/>
        </authorList>
    </citation>
    <scope>NUCLEOTIDE SEQUENCE [LARGE SCALE GENOMIC DNA]</scope>
    <source>
        <strain evidence="3 4">JCM 4524</strain>
    </source>
</reference>
<dbReference type="CDD" id="cd00093">
    <property type="entry name" value="HTH_XRE"/>
    <property type="match status" value="1"/>
</dbReference>
<dbReference type="Pfam" id="PF01381">
    <property type="entry name" value="HTH_3"/>
    <property type="match status" value="1"/>
</dbReference>
<evidence type="ECO:0000313" key="3">
    <source>
        <dbReference type="EMBL" id="GAA2656985.1"/>
    </source>
</evidence>
<comment type="caution">
    <text evidence="3">The sequence shown here is derived from an EMBL/GenBank/DDBJ whole genome shotgun (WGS) entry which is preliminary data.</text>
</comment>
<evidence type="ECO:0000313" key="4">
    <source>
        <dbReference type="Proteomes" id="UP001500151"/>
    </source>
</evidence>
<dbReference type="Gene3D" id="1.10.260.40">
    <property type="entry name" value="lambda repressor-like DNA-binding domains"/>
    <property type="match status" value="1"/>
</dbReference>
<dbReference type="InterPro" id="IPR010982">
    <property type="entry name" value="Lambda_DNA-bd_dom_sf"/>
</dbReference>
<sequence length="199" mass="22092">MSSPQQGQGAADGEDQREDRAVRADRSDASGSEDFDAAQRFGRRFKRLNQVIYPAEQGRPYREREIADEIGMSVSQVSNLLNGRSVPRADRAVALAQRLYGVRVEYFFLPDDDAYVQAVDEDLRAIEQQRRGEPLSRSHRAAGTAAEADALLLGDEQVRSIAEGVAELPLDMRETVGALVDQLRRAVGFHPKDGRGRPR</sequence>
<proteinExistence type="predicted"/>
<accession>A0ABN3RNF7</accession>
<protein>
    <recommendedName>
        <fullName evidence="2">HTH cro/C1-type domain-containing protein</fullName>
    </recommendedName>
</protein>
<dbReference type="InterPro" id="IPR001387">
    <property type="entry name" value="Cro/C1-type_HTH"/>
</dbReference>
<feature type="compositionally biased region" description="Basic and acidic residues" evidence="1">
    <location>
        <begin position="17"/>
        <end position="28"/>
    </location>
</feature>
<dbReference type="EMBL" id="BAAASJ010000113">
    <property type="protein sequence ID" value="GAA2656985.1"/>
    <property type="molecule type" value="Genomic_DNA"/>
</dbReference>
<evidence type="ECO:0000256" key="1">
    <source>
        <dbReference type="SAM" id="MobiDB-lite"/>
    </source>
</evidence>
<keyword evidence="4" id="KW-1185">Reference proteome</keyword>
<dbReference type="Proteomes" id="UP001500151">
    <property type="component" value="Unassembled WGS sequence"/>
</dbReference>
<feature type="region of interest" description="Disordered" evidence="1">
    <location>
        <begin position="1"/>
        <end position="36"/>
    </location>
</feature>
<evidence type="ECO:0000259" key="2">
    <source>
        <dbReference type="PROSITE" id="PS50943"/>
    </source>
</evidence>
<organism evidence="3 4">
    <name type="scientific">Streptomyces vastus</name>
    <dbReference type="NCBI Taxonomy" id="285451"/>
    <lineage>
        <taxon>Bacteria</taxon>
        <taxon>Bacillati</taxon>
        <taxon>Actinomycetota</taxon>
        <taxon>Actinomycetes</taxon>
        <taxon>Kitasatosporales</taxon>
        <taxon>Streptomycetaceae</taxon>
        <taxon>Streptomyces</taxon>
    </lineage>
</organism>
<feature type="compositionally biased region" description="Low complexity" evidence="1">
    <location>
        <begin position="1"/>
        <end position="11"/>
    </location>
</feature>